<reference evidence="2 3" key="1">
    <citation type="submission" date="2015-09" db="EMBL/GenBank/DDBJ databases">
        <authorList>
            <consortium name="Pathogen Informatics"/>
        </authorList>
    </citation>
    <scope>NUCLEOTIDE SEQUENCE [LARGE SCALE GENOMIC DNA]</scope>
    <source>
        <strain evidence="2 3">2789STDY5608868</strain>
    </source>
</reference>
<gene>
    <name evidence="2" type="ORF">ERS852425_02655</name>
</gene>
<keyword evidence="1" id="KW-0812">Transmembrane</keyword>
<dbReference type="RefSeq" id="WP_044923974.1">
    <property type="nucleotide sequence ID" value="NZ_CYXT01000023.1"/>
</dbReference>
<name>A0A173U6E6_ANAHA</name>
<keyword evidence="1" id="KW-0472">Membrane</keyword>
<dbReference type="Proteomes" id="UP000095598">
    <property type="component" value="Unassembled WGS sequence"/>
</dbReference>
<protein>
    <submittedName>
        <fullName evidence="2">Uncharacterized protein</fullName>
    </submittedName>
</protein>
<dbReference type="AlphaFoldDB" id="A0A173U6E6"/>
<evidence type="ECO:0000256" key="1">
    <source>
        <dbReference type="SAM" id="Phobius"/>
    </source>
</evidence>
<dbReference type="EMBL" id="CYXT01000023">
    <property type="protein sequence ID" value="CUN10643.1"/>
    <property type="molecule type" value="Genomic_DNA"/>
</dbReference>
<proteinExistence type="predicted"/>
<feature type="transmembrane region" description="Helical" evidence="1">
    <location>
        <begin position="64"/>
        <end position="82"/>
    </location>
</feature>
<sequence>MKRKELEKWYTICIIISSFVLIENIWYALTFAPDIRKEILYGIMLIMNLSYFFFMKYKKNRVPTCFYILSSVLSFVYTCSWFV</sequence>
<accession>A0A173U6E6</accession>
<organism evidence="2 3">
    <name type="scientific">Anaerostipes hadrus</name>
    <dbReference type="NCBI Taxonomy" id="649756"/>
    <lineage>
        <taxon>Bacteria</taxon>
        <taxon>Bacillati</taxon>
        <taxon>Bacillota</taxon>
        <taxon>Clostridia</taxon>
        <taxon>Lachnospirales</taxon>
        <taxon>Lachnospiraceae</taxon>
        <taxon>Anaerostipes</taxon>
    </lineage>
</organism>
<feature type="transmembrane region" description="Helical" evidence="1">
    <location>
        <begin position="9"/>
        <end position="27"/>
    </location>
</feature>
<keyword evidence="1" id="KW-1133">Transmembrane helix</keyword>
<evidence type="ECO:0000313" key="3">
    <source>
        <dbReference type="Proteomes" id="UP000095598"/>
    </source>
</evidence>
<evidence type="ECO:0000313" key="2">
    <source>
        <dbReference type="EMBL" id="CUN10643.1"/>
    </source>
</evidence>
<feature type="transmembrane region" description="Helical" evidence="1">
    <location>
        <begin position="39"/>
        <end position="57"/>
    </location>
</feature>